<evidence type="ECO:0000256" key="4">
    <source>
        <dbReference type="PIRSR" id="PIRSR000331-2"/>
    </source>
</evidence>
<sequence>MALRNGLNYRSGLNDGRAVWMRGQRLPNVATHPVLSGPVASIAGLYDLQNDPTVTDALTRQVAGDIVPLSLCSPRSHAELTQRGAAFSLSASHTFGLMGRAPDFVNVLLTAFDSAAEFFGDANPQFGDNIHAYHQWCRANDKFVTHASINPQTDRSKSSAEQSDATAHLKVVDESAAGIVVRGAKMIGTLVPIADEILVFPMPGYRPGDEAYTATFAIPVNTPGVTIVCREPFGDPHGRDPFDHPLAAYDEIDALIIFDNVTVPWERVFLYNSIDKANALYSTTTGQHHTGHQGVIRGLAKAELLCGIAVELAESSGTAAYLHVQEMLGEILSSLEIYRGAVRRVEEQATLSRWGTVTPSLEAVRAIRYHFPKACARMIEVIQILGGGSLLGTPSHADLAALTHLNPTRFFGTDGCGQDRIALLKLAWDATGDSHGQRQALYERNLAGDPVRLAATQYKDYDTTTVKESVARALGARTAQIGNHIDIRSVVTEMEPDTACVE</sequence>
<dbReference type="Gene3D" id="2.40.110.10">
    <property type="entry name" value="Butyryl-CoA Dehydrogenase, subunit A, domain 2"/>
    <property type="match status" value="1"/>
</dbReference>
<dbReference type="OrthoDB" id="9785230at2"/>
<proteinExistence type="predicted"/>
<evidence type="ECO:0000259" key="6">
    <source>
        <dbReference type="Pfam" id="PF11794"/>
    </source>
</evidence>
<dbReference type="InterPro" id="IPR009100">
    <property type="entry name" value="AcylCoA_DH/oxidase_NM_dom_sf"/>
</dbReference>
<organism evidence="7 8">
    <name type="scientific">Mycolicibacterium cosmeticum</name>
    <dbReference type="NCBI Taxonomy" id="258533"/>
    <lineage>
        <taxon>Bacteria</taxon>
        <taxon>Bacillati</taxon>
        <taxon>Actinomycetota</taxon>
        <taxon>Actinomycetes</taxon>
        <taxon>Mycobacteriales</taxon>
        <taxon>Mycobacteriaceae</taxon>
        <taxon>Mycolicibacterium</taxon>
    </lineage>
</organism>
<evidence type="ECO:0000313" key="7">
    <source>
        <dbReference type="EMBL" id="CDO06252.1"/>
    </source>
</evidence>
<protein>
    <submittedName>
        <fullName evidence="7">4-hydroxyphenylacetate 3-monooxygenase oxygenase subunit</fullName>
    </submittedName>
</protein>
<evidence type="ECO:0000256" key="3">
    <source>
        <dbReference type="ARBA" id="ARBA00023002"/>
    </source>
</evidence>
<name>W9ATM9_MYCCO</name>
<feature type="binding site" evidence="4">
    <location>
        <position position="189"/>
    </location>
    <ligand>
        <name>FAD</name>
        <dbReference type="ChEBI" id="CHEBI:57692"/>
    </ligand>
</feature>
<evidence type="ECO:0000259" key="5">
    <source>
        <dbReference type="Pfam" id="PF03241"/>
    </source>
</evidence>
<dbReference type="GO" id="GO:0004497">
    <property type="term" value="F:monooxygenase activity"/>
    <property type="evidence" value="ECO:0007669"/>
    <property type="project" value="UniProtKB-KW"/>
</dbReference>
<dbReference type="PANTHER" id="PTHR36117">
    <property type="entry name" value="4-HYDROXYPHENYLACETATE 3-MONOOXYGENASE-RELATED"/>
    <property type="match status" value="1"/>
</dbReference>
<dbReference type="Pfam" id="PF03241">
    <property type="entry name" value="HpaB"/>
    <property type="match status" value="1"/>
</dbReference>
<dbReference type="Proteomes" id="UP000028870">
    <property type="component" value="Unassembled WGS sequence"/>
</dbReference>
<dbReference type="InterPro" id="IPR046373">
    <property type="entry name" value="Acyl-CoA_Oxase/DH_mid-dom_sf"/>
</dbReference>
<feature type="domain" description="HpaB/PvcC/4-BUDH C-terminal" evidence="5">
    <location>
        <begin position="277"/>
        <end position="474"/>
    </location>
</feature>
<feature type="binding site" evidence="4">
    <location>
        <begin position="152"/>
        <end position="155"/>
    </location>
    <ligand>
        <name>FAD</name>
        <dbReference type="ChEBI" id="CHEBI:57692"/>
    </ligand>
</feature>
<evidence type="ECO:0000256" key="2">
    <source>
        <dbReference type="ARBA" id="ARBA00022827"/>
    </source>
</evidence>
<dbReference type="PIRSF" id="PIRSF000331">
    <property type="entry name" value="HpaA_HpaB"/>
    <property type="match status" value="1"/>
</dbReference>
<comment type="caution">
    <text evidence="7">The sequence shown here is derived from an EMBL/GenBank/DDBJ whole genome shotgun (WGS) entry which is preliminary data.</text>
</comment>
<dbReference type="Pfam" id="PF11794">
    <property type="entry name" value="HpaB_N"/>
    <property type="match status" value="1"/>
</dbReference>
<feature type="domain" description="HpaB/PvcC/4-BUDH N-terminal" evidence="6">
    <location>
        <begin position="7"/>
        <end position="270"/>
    </location>
</feature>
<dbReference type="RefSeq" id="WP_084172409.1">
    <property type="nucleotide sequence ID" value="NZ_CCBB010000001.1"/>
</dbReference>
<dbReference type="InterPro" id="IPR024674">
    <property type="entry name" value="HpaB/PvcC/4-BUDH_N"/>
</dbReference>
<dbReference type="Gene3D" id="1.10.3140.10">
    <property type="entry name" value="4-hydroxybutyryl-coa dehydratase, domain 1"/>
    <property type="match status" value="1"/>
</dbReference>
<dbReference type="InterPro" id="IPR024719">
    <property type="entry name" value="HpaB/PvcC/4-BUDH_C"/>
</dbReference>
<dbReference type="PANTHER" id="PTHR36117:SF3">
    <property type="entry name" value="4-HYDROXYPHENYLACETATE 3-MONOOXYGENASE-RELATED"/>
    <property type="match status" value="1"/>
</dbReference>
<dbReference type="EMBL" id="CCBB010000001">
    <property type="protein sequence ID" value="CDO06252.1"/>
    <property type="molecule type" value="Genomic_DNA"/>
</dbReference>
<dbReference type="InterPro" id="IPR036250">
    <property type="entry name" value="AcylCo_DH-like_C"/>
</dbReference>
<dbReference type="STRING" id="258533.BN977_01034"/>
<keyword evidence="8" id="KW-1185">Reference proteome</keyword>
<dbReference type="Gene3D" id="1.20.140.10">
    <property type="entry name" value="Butyryl-CoA Dehydrogenase, subunit A, domain 3"/>
    <property type="match status" value="1"/>
</dbReference>
<evidence type="ECO:0000256" key="1">
    <source>
        <dbReference type="ARBA" id="ARBA00022630"/>
    </source>
</evidence>
<feature type="binding site" evidence="4">
    <location>
        <begin position="449"/>
        <end position="452"/>
    </location>
    <ligand>
        <name>FAD</name>
        <dbReference type="ChEBI" id="CHEBI:57692"/>
    </ligand>
</feature>
<reference evidence="7" key="2">
    <citation type="submission" date="2014-03" db="EMBL/GenBank/DDBJ databases">
        <authorList>
            <person name="Urmite Genomes"/>
        </authorList>
    </citation>
    <scope>NUCLEOTIDE SEQUENCE</scope>
    <source>
        <strain evidence="7">DSM 44829</strain>
    </source>
</reference>
<dbReference type="GO" id="GO:0016627">
    <property type="term" value="F:oxidoreductase activity, acting on the CH-CH group of donors"/>
    <property type="evidence" value="ECO:0007669"/>
    <property type="project" value="InterPro"/>
</dbReference>
<dbReference type="SUPFAM" id="SSF47203">
    <property type="entry name" value="Acyl-CoA dehydrogenase C-terminal domain-like"/>
    <property type="match status" value="1"/>
</dbReference>
<dbReference type="SUPFAM" id="SSF56645">
    <property type="entry name" value="Acyl-CoA dehydrogenase NM domain-like"/>
    <property type="match status" value="1"/>
</dbReference>
<reference evidence="7" key="1">
    <citation type="submission" date="2014-03" db="EMBL/GenBank/DDBJ databases">
        <title>Draft Genome Sequence of Mycobacterium cosmeticum DSM 44829.</title>
        <authorList>
            <person name="Croce O."/>
            <person name="Robert C."/>
            <person name="Raoult D."/>
            <person name="Drancourt M."/>
        </authorList>
    </citation>
    <scope>NUCLEOTIDE SEQUENCE [LARGE SCALE GENOMIC DNA]</scope>
    <source>
        <strain evidence="7">DSM 44829</strain>
    </source>
</reference>
<dbReference type="InterPro" id="IPR004925">
    <property type="entry name" value="HpaB/PvcC/4-BUDH"/>
</dbReference>
<evidence type="ECO:0000313" key="8">
    <source>
        <dbReference type="Proteomes" id="UP000028870"/>
    </source>
</evidence>
<accession>W9ATM9</accession>
<keyword evidence="2 4" id="KW-0274">FAD</keyword>
<keyword evidence="3" id="KW-0560">Oxidoreductase</keyword>
<dbReference type="AlphaFoldDB" id="W9ATM9"/>
<dbReference type="eggNOG" id="COG2368">
    <property type="taxonomic scope" value="Bacteria"/>
</dbReference>
<gene>
    <name evidence="7" type="ORF">BN977_01034</name>
</gene>
<keyword evidence="1" id="KW-0285">Flavoprotein</keyword>